<dbReference type="InterPro" id="IPR021890">
    <property type="entry name" value="DUF3501"/>
</dbReference>
<reference evidence="1" key="1">
    <citation type="submission" date="2018-05" db="EMBL/GenBank/DDBJ databases">
        <authorList>
            <person name="Lanie J.A."/>
            <person name="Ng W.-L."/>
            <person name="Kazmierczak K.M."/>
            <person name="Andrzejewski T.M."/>
            <person name="Davidsen T.M."/>
            <person name="Wayne K.J."/>
            <person name="Tettelin H."/>
            <person name="Glass J.I."/>
            <person name="Rusch D."/>
            <person name="Podicherti R."/>
            <person name="Tsui H.-C.T."/>
            <person name="Winkler M.E."/>
        </authorList>
    </citation>
    <scope>NUCLEOTIDE SEQUENCE</scope>
</reference>
<dbReference type="EMBL" id="UINC01018005">
    <property type="protein sequence ID" value="SVA75214.1"/>
    <property type="molecule type" value="Genomic_DNA"/>
</dbReference>
<dbReference type="AlphaFoldDB" id="A0A381YDZ2"/>
<accession>A0A381YDZ2</accession>
<gene>
    <name evidence="1" type="ORF">METZ01_LOCUS128068</name>
</gene>
<evidence type="ECO:0000313" key="1">
    <source>
        <dbReference type="EMBL" id="SVA75214.1"/>
    </source>
</evidence>
<name>A0A381YDZ2_9ZZZZ</name>
<protein>
    <recommendedName>
        <fullName evidence="2">DUF3501 domain-containing protein</fullName>
    </recommendedName>
</protein>
<organism evidence="1">
    <name type="scientific">marine metagenome</name>
    <dbReference type="NCBI Taxonomy" id="408172"/>
    <lineage>
        <taxon>unclassified sequences</taxon>
        <taxon>metagenomes</taxon>
        <taxon>ecological metagenomes</taxon>
    </lineage>
</organism>
<sequence>MALKKPRRIHLGDHLTFLFENRDTIRYQIHEIMRAEQIARESSILLELDTYNAMLGGPGQLGCALLIEIEDEVERRPLLEAWLGLQECLYAELADGTRVHAEFDPSQVGRGRLSAVQYLKFTLPEAPVRLGSDFAALELSVNLDEAQLAALATDLAATLG</sequence>
<evidence type="ECO:0008006" key="2">
    <source>
        <dbReference type="Google" id="ProtNLM"/>
    </source>
</evidence>
<dbReference type="Pfam" id="PF12007">
    <property type="entry name" value="DUF3501"/>
    <property type="match status" value="1"/>
</dbReference>
<proteinExistence type="predicted"/>